<dbReference type="InterPro" id="IPR000073">
    <property type="entry name" value="AB_hydrolase_1"/>
</dbReference>
<organism evidence="2 3">
    <name type="scientific">Thalassobacter stenotrophicus</name>
    <dbReference type="NCBI Taxonomy" id="266809"/>
    <lineage>
        <taxon>Bacteria</taxon>
        <taxon>Pseudomonadati</taxon>
        <taxon>Pseudomonadota</taxon>
        <taxon>Alphaproteobacteria</taxon>
        <taxon>Rhodobacterales</taxon>
        <taxon>Roseobacteraceae</taxon>
        <taxon>Thalassobacter</taxon>
    </lineage>
</organism>
<dbReference type="Gene3D" id="3.40.50.1820">
    <property type="entry name" value="alpha/beta hydrolase"/>
    <property type="match status" value="1"/>
</dbReference>
<dbReference type="SUPFAM" id="SSF53474">
    <property type="entry name" value="alpha/beta-Hydrolases"/>
    <property type="match status" value="1"/>
</dbReference>
<proteinExistence type="predicted"/>
<dbReference type="PANTHER" id="PTHR43798">
    <property type="entry name" value="MONOACYLGLYCEROL LIPASE"/>
    <property type="match status" value="1"/>
</dbReference>
<dbReference type="InterPro" id="IPR029058">
    <property type="entry name" value="AB_hydrolase_fold"/>
</dbReference>
<dbReference type="Proteomes" id="UP000051298">
    <property type="component" value="Unassembled WGS sequence"/>
</dbReference>
<reference evidence="2 3" key="1">
    <citation type="submission" date="2015-09" db="EMBL/GenBank/DDBJ databases">
        <authorList>
            <consortium name="Swine Surveillance"/>
        </authorList>
    </citation>
    <scope>NUCLEOTIDE SEQUENCE [LARGE SCALE GENOMIC DNA]</scope>
    <source>
        <strain evidence="2 3">CECT 5294</strain>
    </source>
</reference>
<evidence type="ECO:0000259" key="1">
    <source>
        <dbReference type="Pfam" id="PF00561"/>
    </source>
</evidence>
<dbReference type="GO" id="GO:0016020">
    <property type="term" value="C:membrane"/>
    <property type="evidence" value="ECO:0007669"/>
    <property type="project" value="TreeGrafter"/>
</dbReference>
<dbReference type="EC" id="3.1.1.2" evidence="2"/>
<feature type="domain" description="AB hydrolase-1" evidence="1">
    <location>
        <begin position="25"/>
        <end position="258"/>
    </location>
</feature>
<accession>A0A0P1FLQ8</accession>
<gene>
    <name evidence="2" type="ORF">THS5294_03416</name>
</gene>
<sequence>MTNLSILSSDGTQLAVTDVGPRDAPAFVFIHGWAQARLAWTAQSPLADRFRLISFDLRGHGDSDAPQDPAAYTDTCLWGDDVRAVLETLQPKTPMLVGWSYGARVIGAYLATHGAGTVAGIALAGGVLALGSAREEWMAGPDSPGMNRALYSDDDAARAEATRGFVTACTHAPLDPGFTAQLIAANDRVGALVRRSLFKTDEDLRPVWAAFHRPALVVHGAQDSVIPGTVGQAAADALPQGTLAVYDNCGHAPFLEHPARFNADLAALAERITP</sequence>
<keyword evidence="2" id="KW-0378">Hydrolase</keyword>
<dbReference type="Pfam" id="PF00561">
    <property type="entry name" value="Abhydrolase_1"/>
    <property type="match status" value="1"/>
</dbReference>
<name>A0A0P1FLQ8_9RHOB</name>
<evidence type="ECO:0000313" key="2">
    <source>
        <dbReference type="EMBL" id="CUH62102.1"/>
    </source>
</evidence>
<dbReference type="EMBL" id="CYRX01000033">
    <property type="protein sequence ID" value="CUH62102.1"/>
    <property type="molecule type" value="Genomic_DNA"/>
</dbReference>
<protein>
    <submittedName>
        <fullName evidence="2">Arylesterase</fullName>
        <ecNumber evidence="2">3.1.1.2</ecNumber>
    </submittedName>
</protein>
<dbReference type="InterPro" id="IPR050266">
    <property type="entry name" value="AB_hydrolase_sf"/>
</dbReference>
<dbReference type="PANTHER" id="PTHR43798:SF33">
    <property type="entry name" value="HYDROLASE, PUTATIVE (AFU_ORTHOLOGUE AFUA_2G14860)-RELATED"/>
    <property type="match status" value="1"/>
</dbReference>
<dbReference type="GO" id="GO:0004064">
    <property type="term" value="F:arylesterase activity"/>
    <property type="evidence" value="ECO:0007669"/>
    <property type="project" value="UniProtKB-EC"/>
</dbReference>
<dbReference type="PRINTS" id="PR00111">
    <property type="entry name" value="ABHYDROLASE"/>
</dbReference>
<dbReference type="RefSeq" id="WP_058124622.1">
    <property type="nucleotide sequence ID" value="NZ_CYRX01000033.1"/>
</dbReference>
<dbReference type="AlphaFoldDB" id="A0A0P1FLQ8"/>
<evidence type="ECO:0000313" key="3">
    <source>
        <dbReference type="Proteomes" id="UP000051298"/>
    </source>
</evidence>